<dbReference type="GO" id="GO:0016747">
    <property type="term" value="F:acyltransferase activity, transferring groups other than amino-acyl groups"/>
    <property type="evidence" value="ECO:0007669"/>
    <property type="project" value="TreeGrafter"/>
</dbReference>
<evidence type="ECO:0000313" key="3">
    <source>
        <dbReference type="Proteomes" id="UP000267469"/>
    </source>
</evidence>
<protein>
    <submittedName>
        <fullName evidence="2">Esterase family protein</fullName>
    </submittedName>
</protein>
<dbReference type="OrthoDB" id="9803578at2"/>
<organism evidence="2 3">
    <name type="scientific">Sinomicrobium pectinilyticum</name>
    <dbReference type="NCBI Taxonomy" id="1084421"/>
    <lineage>
        <taxon>Bacteria</taxon>
        <taxon>Pseudomonadati</taxon>
        <taxon>Bacteroidota</taxon>
        <taxon>Flavobacteriia</taxon>
        <taxon>Flavobacteriales</taxon>
        <taxon>Flavobacteriaceae</taxon>
        <taxon>Sinomicrobium</taxon>
    </lineage>
</organism>
<keyword evidence="3" id="KW-1185">Reference proteome</keyword>
<reference evidence="2 3" key="1">
    <citation type="submission" date="2018-10" db="EMBL/GenBank/DDBJ databases">
        <title>Sinomicrobium pectinilyticum sp. nov., a pectinase-producing bacterium isolated from alkaline and saline soil, and emended description of the genus Sinomicrobium.</title>
        <authorList>
            <person name="Cheng B."/>
            <person name="Li C."/>
            <person name="Lai Q."/>
            <person name="Du M."/>
            <person name="Shao Z."/>
            <person name="Xu P."/>
            <person name="Yang C."/>
        </authorList>
    </citation>
    <scope>NUCLEOTIDE SEQUENCE [LARGE SCALE GENOMIC DNA]</scope>
    <source>
        <strain evidence="2 3">5DNS001</strain>
    </source>
</reference>
<dbReference type="InterPro" id="IPR050583">
    <property type="entry name" value="Mycobacterial_A85_antigen"/>
</dbReference>
<dbReference type="AlphaFoldDB" id="A0A3N0EQA1"/>
<name>A0A3N0EQA1_SINP1</name>
<dbReference type="InterPro" id="IPR029058">
    <property type="entry name" value="AB_hydrolase_fold"/>
</dbReference>
<dbReference type="Gene3D" id="3.40.50.1820">
    <property type="entry name" value="alpha/beta hydrolase"/>
    <property type="match status" value="1"/>
</dbReference>
<dbReference type="EMBL" id="RJTM01000035">
    <property type="protein sequence ID" value="RNL89859.1"/>
    <property type="molecule type" value="Genomic_DNA"/>
</dbReference>
<accession>A0A3N0EQA1</accession>
<dbReference type="PANTHER" id="PTHR48098">
    <property type="entry name" value="ENTEROCHELIN ESTERASE-RELATED"/>
    <property type="match status" value="1"/>
</dbReference>
<proteinExistence type="predicted"/>
<comment type="caution">
    <text evidence="2">The sequence shown here is derived from an EMBL/GenBank/DDBJ whole genome shotgun (WGS) entry which is preliminary data.</text>
</comment>
<evidence type="ECO:0000256" key="1">
    <source>
        <dbReference type="SAM" id="SignalP"/>
    </source>
</evidence>
<dbReference type="InterPro" id="IPR000801">
    <property type="entry name" value="Esterase-like"/>
</dbReference>
<feature type="signal peptide" evidence="1">
    <location>
        <begin position="1"/>
        <end position="24"/>
    </location>
</feature>
<dbReference type="PANTHER" id="PTHR48098:SF1">
    <property type="entry name" value="DIACYLGLYCEROL ACYLTRANSFERASE_MYCOLYLTRANSFERASE AG85A"/>
    <property type="match status" value="1"/>
</dbReference>
<feature type="chain" id="PRO_5018083873" evidence="1">
    <location>
        <begin position="25"/>
        <end position="281"/>
    </location>
</feature>
<keyword evidence="1" id="KW-0732">Signal</keyword>
<gene>
    <name evidence="2" type="ORF">ED312_06990</name>
</gene>
<sequence>MIYFQSKYLYLILLLLSMVFPILAQSGDMNTPAGFDSIRADIPKGKVETLEYASKTVGTDRKVTIYTPPGFSRDRKYNVLYLLHGIGGDETEWYYHGKPNVIFDNLYAREKLEPMIVVMPNGRAMKDDRAGDNIFDKEKIRAFSDFENDLLDDLIPFVEANYPVYKDRNNRALAGLSMGGGQALNFGLGHLETFAWIGAFSPAPNTRVPEKLVPRPGKAIRNLRLLWISCGQEDELLYISERTHQYLAKKGIPHTYYVEPGQHDFSVWRNDLYQFSQLLFR</sequence>
<dbReference type="SUPFAM" id="SSF53474">
    <property type="entry name" value="alpha/beta-Hydrolases"/>
    <property type="match status" value="1"/>
</dbReference>
<dbReference type="Proteomes" id="UP000267469">
    <property type="component" value="Unassembled WGS sequence"/>
</dbReference>
<dbReference type="Pfam" id="PF00756">
    <property type="entry name" value="Esterase"/>
    <property type="match status" value="1"/>
</dbReference>
<dbReference type="RefSeq" id="WP_123215296.1">
    <property type="nucleotide sequence ID" value="NZ_RJTM01000035.1"/>
</dbReference>
<evidence type="ECO:0000313" key="2">
    <source>
        <dbReference type="EMBL" id="RNL89859.1"/>
    </source>
</evidence>